<dbReference type="Pfam" id="PF08734">
    <property type="entry name" value="GYD"/>
    <property type="match status" value="1"/>
</dbReference>
<keyword evidence="2" id="KW-1185">Reference proteome</keyword>
<gene>
    <name evidence="1" type="ORF">ACFQ2S_04645</name>
</gene>
<organism evidence="1 2">
    <name type="scientific">Tropicimonas aquimaris</name>
    <dbReference type="NCBI Taxonomy" id="914152"/>
    <lineage>
        <taxon>Bacteria</taxon>
        <taxon>Pseudomonadati</taxon>
        <taxon>Pseudomonadota</taxon>
        <taxon>Alphaproteobacteria</taxon>
        <taxon>Rhodobacterales</taxon>
        <taxon>Roseobacteraceae</taxon>
        <taxon>Tropicimonas</taxon>
    </lineage>
</organism>
<dbReference type="RefSeq" id="WP_386073103.1">
    <property type="nucleotide sequence ID" value="NZ_JBHTJT010000007.1"/>
</dbReference>
<accession>A0ABW3INN6</accession>
<protein>
    <submittedName>
        <fullName evidence="1">GYD domain-containing protein</fullName>
    </submittedName>
</protein>
<sequence>MPRFIVTGCYTQAAMKGMIASPSDREAASAALVKAAGGTQEAYYATTGATDFMLIVTVDDVSKLLAGLMVAGASGATSNLQTQRAFSSAELTEIQKEAGKIASAYTPPG</sequence>
<dbReference type="Proteomes" id="UP001597108">
    <property type="component" value="Unassembled WGS sequence"/>
</dbReference>
<name>A0ABW3INN6_9RHOB</name>
<comment type="caution">
    <text evidence="1">The sequence shown here is derived from an EMBL/GenBank/DDBJ whole genome shotgun (WGS) entry which is preliminary data.</text>
</comment>
<reference evidence="2" key="1">
    <citation type="journal article" date="2019" name="Int. J. Syst. Evol. Microbiol.">
        <title>The Global Catalogue of Microorganisms (GCM) 10K type strain sequencing project: providing services to taxonomists for standard genome sequencing and annotation.</title>
        <authorList>
            <consortium name="The Broad Institute Genomics Platform"/>
            <consortium name="The Broad Institute Genome Sequencing Center for Infectious Disease"/>
            <person name="Wu L."/>
            <person name="Ma J."/>
        </authorList>
    </citation>
    <scope>NUCLEOTIDE SEQUENCE [LARGE SCALE GENOMIC DNA]</scope>
    <source>
        <strain evidence="2">CCUG 60524</strain>
    </source>
</reference>
<evidence type="ECO:0000313" key="2">
    <source>
        <dbReference type="Proteomes" id="UP001597108"/>
    </source>
</evidence>
<evidence type="ECO:0000313" key="1">
    <source>
        <dbReference type="EMBL" id="MFD0978933.1"/>
    </source>
</evidence>
<dbReference type="EMBL" id="JBHTJT010000007">
    <property type="protein sequence ID" value="MFD0978933.1"/>
    <property type="molecule type" value="Genomic_DNA"/>
</dbReference>
<proteinExistence type="predicted"/>
<dbReference type="InterPro" id="IPR014845">
    <property type="entry name" value="GYD/TTHA1554"/>
</dbReference>